<dbReference type="AlphaFoldDB" id="T0YRL3"/>
<proteinExistence type="predicted"/>
<evidence type="ECO:0000259" key="8">
    <source>
        <dbReference type="PROSITE" id="PS50928"/>
    </source>
</evidence>
<organism evidence="9">
    <name type="scientific">mine drainage metagenome</name>
    <dbReference type="NCBI Taxonomy" id="410659"/>
    <lineage>
        <taxon>unclassified sequences</taxon>
        <taxon>metagenomes</taxon>
        <taxon>ecological metagenomes</taxon>
    </lineage>
</organism>
<reference evidence="9" key="1">
    <citation type="submission" date="2013-08" db="EMBL/GenBank/DDBJ databases">
        <authorList>
            <person name="Mendez C."/>
            <person name="Richter M."/>
            <person name="Ferrer M."/>
            <person name="Sanchez J."/>
        </authorList>
    </citation>
    <scope>NUCLEOTIDE SEQUENCE</scope>
</reference>
<evidence type="ECO:0000256" key="7">
    <source>
        <dbReference type="SAM" id="Phobius"/>
    </source>
</evidence>
<keyword evidence="5 7" id="KW-1133">Transmembrane helix</keyword>
<keyword evidence="6 7" id="KW-0472">Membrane</keyword>
<name>T0YRL3_9ZZZZ</name>
<dbReference type="EMBL" id="AUZY01010611">
    <property type="protein sequence ID" value="EQD38141.1"/>
    <property type="molecule type" value="Genomic_DNA"/>
</dbReference>
<evidence type="ECO:0000313" key="9">
    <source>
        <dbReference type="EMBL" id="EQD38141.1"/>
    </source>
</evidence>
<dbReference type="SUPFAM" id="SSF161098">
    <property type="entry name" value="MetI-like"/>
    <property type="match status" value="1"/>
</dbReference>
<evidence type="ECO:0000256" key="6">
    <source>
        <dbReference type="ARBA" id="ARBA00023136"/>
    </source>
</evidence>
<evidence type="ECO:0000256" key="1">
    <source>
        <dbReference type="ARBA" id="ARBA00004651"/>
    </source>
</evidence>
<dbReference type="InterPro" id="IPR035906">
    <property type="entry name" value="MetI-like_sf"/>
</dbReference>
<gene>
    <name evidence="9" type="ORF">B1B_15955</name>
</gene>
<feature type="non-terminal residue" evidence="9">
    <location>
        <position position="1"/>
    </location>
</feature>
<dbReference type="Gene3D" id="1.10.3720.10">
    <property type="entry name" value="MetI-like"/>
    <property type="match status" value="1"/>
</dbReference>
<comment type="subcellular location">
    <subcellularLocation>
        <location evidence="1">Cell membrane</location>
        <topology evidence="1">Multi-pass membrane protein</topology>
    </subcellularLocation>
</comment>
<dbReference type="GO" id="GO:0005886">
    <property type="term" value="C:plasma membrane"/>
    <property type="evidence" value="ECO:0007669"/>
    <property type="project" value="UniProtKB-SubCell"/>
</dbReference>
<feature type="domain" description="ABC transmembrane type-1" evidence="8">
    <location>
        <begin position="1"/>
        <end position="123"/>
    </location>
</feature>
<dbReference type="Pfam" id="PF00528">
    <property type="entry name" value="BPD_transp_1"/>
    <property type="match status" value="1"/>
</dbReference>
<sequence length="133" mass="14552">ILPALALGLPLIAYAARVMRGSMIEVLNSPYIRTARAKGLPERTVILRHALRPAMLPMVSFLGPAVVNTITGSIVIEEIFALPGIGRFFVDGAMNRDYTLVMGVTVLYGLLIVLFNLIADVLYGILDPRVRFQ</sequence>
<dbReference type="CDD" id="cd06261">
    <property type="entry name" value="TM_PBP2"/>
    <property type="match status" value="1"/>
</dbReference>
<keyword evidence="4 7" id="KW-0812">Transmembrane</keyword>
<dbReference type="PANTHER" id="PTHR43163:SF6">
    <property type="entry name" value="DIPEPTIDE TRANSPORT SYSTEM PERMEASE PROTEIN DPPB-RELATED"/>
    <property type="match status" value="1"/>
</dbReference>
<dbReference type="GO" id="GO:0055085">
    <property type="term" value="P:transmembrane transport"/>
    <property type="evidence" value="ECO:0007669"/>
    <property type="project" value="InterPro"/>
</dbReference>
<dbReference type="InterPro" id="IPR000515">
    <property type="entry name" value="MetI-like"/>
</dbReference>
<reference evidence="9" key="2">
    <citation type="journal article" date="2014" name="ISME J.">
        <title>Microbial stratification in low pH oxic and suboxic macroscopic growths along an acid mine drainage.</title>
        <authorList>
            <person name="Mendez-Garcia C."/>
            <person name="Mesa V."/>
            <person name="Sprenger R.R."/>
            <person name="Richter M."/>
            <person name="Diez M.S."/>
            <person name="Solano J."/>
            <person name="Bargiela R."/>
            <person name="Golyshina O.V."/>
            <person name="Manteca A."/>
            <person name="Ramos J.L."/>
            <person name="Gallego J.R."/>
            <person name="Llorente I."/>
            <person name="Martins Dos Santos V.A."/>
            <person name="Jensen O.N."/>
            <person name="Pelaez A.I."/>
            <person name="Sanchez J."/>
            <person name="Ferrer M."/>
        </authorList>
    </citation>
    <scope>NUCLEOTIDE SEQUENCE</scope>
</reference>
<evidence type="ECO:0000256" key="4">
    <source>
        <dbReference type="ARBA" id="ARBA00022692"/>
    </source>
</evidence>
<keyword evidence="3" id="KW-1003">Cell membrane</keyword>
<dbReference type="PANTHER" id="PTHR43163">
    <property type="entry name" value="DIPEPTIDE TRANSPORT SYSTEM PERMEASE PROTEIN DPPB-RELATED"/>
    <property type="match status" value="1"/>
</dbReference>
<comment type="caution">
    <text evidence="9">The sequence shown here is derived from an EMBL/GenBank/DDBJ whole genome shotgun (WGS) entry which is preliminary data.</text>
</comment>
<accession>T0YRL3</accession>
<evidence type="ECO:0000256" key="3">
    <source>
        <dbReference type="ARBA" id="ARBA00022475"/>
    </source>
</evidence>
<keyword evidence="2" id="KW-0813">Transport</keyword>
<dbReference type="PROSITE" id="PS50928">
    <property type="entry name" value="ABC_TM1"/>
    <property type="match status" value="1"/>
</dbReference>
<evidence type="ECO:0000256" key="2">
    <source>
        <dbReference type="ARBA" id="ARBA00022448"/>
    </source>
</evidence>
<feature type="transmembrane region" description="Helical" evidence="7">
    <location>
        <begin position="98"/>
        <end position="126"/>
    </location>
</feature>
<evidence type="ECO:0000256" key="5">
    <source>
        <dbReference type="ARBA" id="ARBA00022989"/>
    </source>
</evidence>
<protein>
    <submittedName>
        <fullName evidence="9">Oligopeptide ABC superfamily ATP binding cassette transporter, permease protein</fullName>
    </submittedName>
</protein>